<evidence type="ECO:0000313" key="2">
    <source>
        <dbReference type="Proteomes" id="UP000188637"/>
    </source>
</evidence>
<name>A0ACC8XCQ8_9FIRM</name>
<dbReference type="EMBL" id="LJHD01000234">
    <property type="protein sequence ID" value="ONI40579.1"/>
    <property type="molecule type" value="Genomic_DNA"/>
</dbReference>
<comment type="caution">
    <text evidence="1">The sequence shown here is derived from an EMBL/GenBank/DDBJ whole genome shotgun (WGS) entry which is preliminary data.</text>
</comment>
<proteinExistence type="predicted"/>
<gene>
    <name evidence="1" type="ORF">AN640_08595</name>
</gene>
<reference evidence="1" key="1">
    <citation type="submission" date="2016-08" db="EMBL/GenBank/DDBJ databases">
        <authorList>
            <person name="Ngugi D.K."/>
            <person name="Miyake S."/>
            <person name="Stingl U."/>
        </authorList>
    </citation>
    <scope>NUCLEOTIDE SEQUENCE</scope>
    <source>
        <strain evidence="1">SCG-D08WGA-EpuloA1</strain>
    </source>
</reference>
<protein>
    <submittedName>
        <fullName evidence="1">Uncharacterized protein</fullName>
    </submittedName>
</protein>
<dbReference type="Proteomes" id="UP000188637">
    <property type="component" value="Unassembled WGS sequence"/>
</dbReference>
<sequence length="313" mass="37071">MSLNFAKQSNNAGDTIAFQKQNEFYQNMCDENIIFKPHQYKYANSVQLQTIYEEIALLWNTEPKYRENFKVENDVVTIPVLFAKISGVAETSMAKYWANIRKLCTEDTLIVKDMPFIKLERTLKFNVDNFYRNGIFYKEKIKIDKYYPFGLLRLDMQEHILNKMELLIEQKLIIPNFNNQSQRQSFFYSLPKIFIKSKEPPVIEHIIISTILNLNKEVLRYLQEFDFGKSNPKIIYINASQRQITLQDSIVLMFLSLVGFDILFFVPTGYATIENYFTLGILEHQMGKYVYDAKVPNIRYKQRLFKKGINIWD</sequence>
<evidence type="ECO:0000313" key="1">
    <source>
        <dbReference type="EMBL" id="ONI40579.1"/>
    </source>
</evidence>
<accession>A0ACC8XCQ8</accession>
<keyword evidence="2" id="KW-1185">Reference proteome</keyword>
<organism evidence="1 2">
    <name type="scientific">Candidatus Epulonipiscium fishelsonii</name>
    <dbReference type="NCBI Taxonomy" id="77094"/>
    <lineage>
        <taxon>Bacteria</taxon>
        <taxon>Bacillati</taxon>
        <taxon>Bacillota</taxon>
        <taxon>Clostridia</taxon>
        <taxon>Lachnospirales</taxon>
        <taxon>Lachnospiraceae</taxon>
        <taxon>Candidatus Epulonipiscium</taxon>
    </lineage>
</organism>